<dbReference type="STRING" id="1257118.L8GF77"/>
<dbReference type="RefSeq" id="XP_004333406.1">
    <property type="nucleotide sequence ID" value="XM_004333358.1"/>
</dbReference>
<dbReference type="Gene3D" id="1.10.510.10">
    <property type="entry name" value="Transferase(Phosphotransferase) domain 1"/>
    <property type="match status" value="1"/>
</dbReference>
<dbReference type="SUPFAM" id="SSF56112">
    <property type="entry name" value="Protein kinase-like (PK-like)"/>
    <property type="match status" value="1"/>
</dbReference>
<name>L8GF77_ACACF</name>
<dbReference type="Pfam" id="PF07714">
    <property type="entry name" value="PK_Tyr_Ser-Thr"/>
    <property type="match status" value="1"/>
</dbReference>
<organism evidence="12 13">
    <name type="scientific">Acanthamoeba castellanii (strain ATCC 30010 / Neff)</name>
    <dbReference type="NCBI Taxonomy" id="1257118"/>
    <lineage>
        <taxon>Eukaryota</taxon>
        <taxon>Amoebozoa</taxon>
        <taxon>Discosea</taxon>
        <taxon>Longamoebia</taxon>
        <taxon>Centramoebida</taxon>
        <taxon>Acanthamoebidae</taxon>
        <taxon>Acanthamoeba</taxon>
    </lineage>
</organism>
<gene>
    <name evidence="12" type="ORF">ACA1_135930</name>
</gene>
<reference evidence="12 13" key="1">
    <citation type="journal article" date="2013" name="Genome Biol.">
        <title>Genome of Acanthamoeba castellanii highlights extensive lateral gene transfer and early evolution of tyrosine kinase signaling.</title>
        <authorList>
            <person name="Clarke M."/>
            <person name="Lohan A.J."/>
            <person name="Liu B."/>
            <person name="Lagkouvardos I."/>
            <person name="Roy S."/>
            <person name="Zafar N."/>
            <person name="Bertelli C."/>
            <person name="Schilde C."/>
            <person name="Kianianmomeni A."/>
            <person name="Burglin T.R."/>
            <person name="Frech C."/>
            <person name="Turcotte B."/>
            <person name="Kopec K.O."/>
            <person name="Synnott J.M."/>
            <person name="Choo C."/>
            <person name="Paponov I."/>
            <person name="Finkler A."/>
            <person name="Soon Heng Tan C."/>
            <person name="Hutchins A.P."/>
            <person name="Weinmeier T."/>
            <person name="Rattei T."/>
            <person name="Chu J.S."/>
            <person name="Gimenez G."/>
            <person name="Irimia M."/>
            <person name="Rigden D.J."/>
            <person name="Fitzpatrick D.A."/>
            <person name="Lorenzo-Morales J."/>
            <person name="Bateman A."/>
            <person name="Chiu C.H."/>
            <person name="Tang P."/>
            <person name="Hegemann P."/>
            <person name="Fromm H."/>
            <person name="Raoult D."/>
            <person name="Greub G."/>
            <person name="Miranda-Saavedra D."/>
            <person name="Chen N."/>
            <person name="Nash P."/>
            <person name="Ginger M.L."/>
            <person name="Horn M."/>
            <person name="Schaap P."/>
            <person name="Caler L."/>
            <person name="Loftus B."/>
        </authorList>
    </citation>
    <scope>NUCLEOTIDE SEQUENCE [LARGE SCALE GENOMIC DNA]</scope>
    <source>
        <strain evidence="12 13">Neff</strain>
    </source>
</reference>
<dbReference type="GO" id="GO:0004674">
    <property type="term" value="F:protein serine/threonine kinase activity"/>
    <property type="evidence" value="ECO:0007669"/>
    <property type="project" value="UniProtKB-KW"/>
</dbReference>
<dbReference type="SMART" id="SM00220">
    <property type="entry name" value="S_TKc"/>
    <property type="match status" value="1"/>
</dbReference>
<feature type="domain" description="Protein kinase" evidence="11">
    <location>
        <begin position="27"/>
        <end position="309"/>
    </location>
</feature>
<evidence type="ECO:0000256" key="8">
    <source>
        <dbReference type="PROSITE-ProRule" id="PRU10141"/>
    </source>
</evidence>
<dbReference type="PANTHER" id="PTHR44329">
    <property type="entry name" value="SERINE/THREONINE-PROTEIN KINASE TNNI3K-RELATED"/>
    <property type="match status" value="1"/>
</dbReference>
<keyword evidence="5 8" id="KW-0067">ATP-binding</keyword>
<evidence type="ECO:0000256" key="10">
    <source>
        <dbReference type="SAM" id="MobiDB-lite"/>
    </source>
</evidence>
<evidence type="ECO:0000256" key="1">
    <source>
        <dbReference type="ARBA" id="ARBA00022527"/>
    </source>
</evidence>
<evidence type="ECO:0000313" key="13">
    <source>
        <dbReference type="Proteomes" id="UP000011083"/>
    </source>
</evidence>
<dbReference type="InterPro" id="IPR051681">
    <property type="entry name" value="Ser/Thr_Kinases-Pseudokinases"/>
</dbReference>
<dbReference type="InterPro" id="IPR017441">
    <property type="entry name" value="Protein_kinase_ATP_BS"/>
</dbReference>
<dbReference type="OMA" id="CCEDIFT"/>
<keyword evidence="3 8" id="KW-0547">Nucleotide-binding</keyword>
<evidence type="ECO:0000256" key="5">
    <source>
        <dbReference type="ARBA" id="ARBA00022840"/>
    </source>
</evidence>
<dbReference type="InterPro" id="IPR008271">
    <property type="entry name" value="Ser/Thr_kinase_AS"/>
</dbReference>
<dbReference type="FunFam" id="3.30.200.20:FF:000034">
    <property type="entry name" value="Kinase suppressor of Ras 1"/>
    <property type="match status" value="1"/>
</dbReference>
<dbReference type="GO" id="GO:0005524">
    <property type="term" value="F:ATP binding"/>
    <property type="evidence" value="ECO:0007669"/>
    <property type="project" value="UniProtKB-UniRule"/>
</dbReference>
<dbReference type="PROSITE" id="PS00108">
    <property type="entry name" value="PROTEIN_KINASE_ST"/>
    <property type="match status" value="1"/>
</dbReference>
<dbReference type="EMBL" id="KB008153">
    <property type="protein sequence ID" value="ELR11393.1"/>
    <property type="molecule type" value="Genomic_DNA"/>
</dbReference>
<evidence type="ECO:0000259" key="11">
    <source>
        <dbReference type="PROSITE" id="PS50011"/>
    </source>
</evidence>
<keyword evidence="4 12" id="KW-0418">Kinase</keyword>
<comment type="catalytic activity">
    <reaction evidence="6">
        <text>L-threonyl-[protein] + ATP = O-phospho-L-threonyl-[protein] + ADP + H(+)</text>
        <dbReference type="Rhea" id="RHEA:46608"/>
        <dbReference type="Rhea" id="RHEA-COMP:11060"/>
        <dbReference type="Rhea" id="RHEA-COMP:11605"/>
        <dbReference type="ChEBI" id="CHEBI:15378"/>
        <dbReference type="ChEBI" id="CHEBI:30013"/>
        <dbReference type="ChEBI" id="CHEBI:30616"/>
        <dbReference type="ChEBI" id="CHEBI:61977"/>
        <dbReference type="ChEBI" id="CHEBI:456216"/>
        <dbReference type="EC" id="2.7.11.1"/>
    </reaction>
</comment>
<keyword evidence="1 9" id="KW-0723">Serine/threonine-protein kinase</keyword>
<dbReference type="PIRSF" id="PIRSF000654">
    <property type="entry name" value="Integrin-linked_kinase"/>
    <property type="match status" value="1"/>
</dbReference>
<keyword evidence="13" id="KW-1185">Reference proteome</keyword>
<dbReference type="KEGG" id="acan:ACA1_135930"/>
<accession>L8GF77</accession>
<dbReference type="OrthoDB" id="10261027at2759"/>
<dbReference type="InterPro" id="IPR000719">
    <property type="entry name" value="Prot_kinase_dom"/>
</dbReference>
<evidence type="ECO:0000256" key="9">
    <source>
        <dbReference type="RuleBase" id="RU000304"/>
    </source>
</evidence>
<evidence type="ECO:0000313" key="12">
    <source>
        <dbReference type="EMBL" id="ELR11393.1"/>
    </source>
</evidence>
<dbReference type="InterPro" id="IPR001245">
    <property type="entry name" value="Ser-Thr/Tyr_kinase_cat_dom"/>
</dbReference>
<dbReference type="GeneID" id="14911840"/>
<proteinExistence type="inferred from homology"/>
<evidence type="ECO:0000256" key="3">
    <source>
        <dbReference type="ARBA" id="ARBA00022741"/>
    </source>
</evidence>
<evidence type="ECO:0000256" key="4">
    <source>
        <dbReference type="ARBA" id="ARBA00022777"/>
    </source>
</evidence>
<keyword evidence="2" id="KW-0808">Transferase</keyword>
<evidence type="ECO:0000256" key="6">
    <source>
        <dbReference type="ARBA" id="ARBA00047899"/>
    </source>
</evidence>
<protein>
    <submittedName>
        <fullName evidence="12">Stressactivated protein kinase alpha, putative</fullName>
    </submittedName>
</protein>
<dbReference type="PANTHER" id="PTHR44329:SF288">
    <property type="entry name" value="MITOGEN-ACTIVATED PROTEIN KINASE KINASE KINASE 20"/>
    <property type="match status" value="1"/>
</dbReference>
<dbReference type="Proteomes" id="UP000011083">
    <property type="component" value="Unassembled WGS sequence"/>
</dbReference>
<feature type="binding site" evidence="8">
    <location>
        <position position="54"/>
    </location>
    <ligand>
        <name>ATP</name>
        <dbReference type="ChEBI" id="CHEBI:30616"/>
    </ligand>
</feature>
<evidence type="ECO:0000256" key="2">
    <source>
        <dbReference type="ARBA" id="ARBA00022679"/>
    </source>
</evidence>
<feature type="region of interest" description="Disordered" evidence="10">
    <location>
        <begin position="1"/>
        <end position="21"/>
    </location>
</feature>
<dbReference type="Gene3D" id="3.30.200.20">
    <property type="entry name" value="Phosphorylase Kinase, domain 1"/>
    <property type="match status" value="1"/>
</dbReference>
<sequence length="370" mass="42544">MFNKKVSGDTTPVAPDNESWHIDPKEIEFTDRLGTGTSAQVYKGRYKGKEVAIKILKSGGSEGKEMDAKQIRDFENECEIMSKARSPYILYFYGSCVEPQVCIVVEYCMRGSLYEVMSEETFNLTWERSLRQFFVVPTVCPFQWAKELAMAINYLHKFDPPVFHRDLKSPNLLLDNDWTIKVCDFGASRLDTPTESVTLGKMRGTYAYCAPELYFGTRFTTKSDVYSISIILWELFSRVLTGKYARPYSEYPQVTLGFTVIIKAAKNHLRPTIPAQMPAPLKQLIEKCWDPEPTNRPDCETVLKELEEITQMYQQDKEQWNSLRATPQNISKKQNYLSKTESMRIPLSPKDMIDLRGFTNVIVEEGGEQL</sequence>
<evidence type="ECO:0000256" key="7">
    <source>
        <dbReference type="ARBA" id="ARBA00048679"/>
    </source>
</evidence>
<dbReference type="CDD" id="cd13999">
    <property type="entry name" value="STKc_MAP3K-like"/>
    <property type="match status" value="1"/>
</dbReference>
<dbReference type="InterPro" id="IPR011009">
    <property type="entry name" value="Kinase-like_dom_sf"/>
</dbReference>
<dbReference type="PROSITE" id="PS50011">
    <property type="entry name" value="PROTEIN_KINASE_DOM"/>
    <property type="match status" value="1"/>
</dbReference>
<dbReference type="AlphaFoldDB" id="L8GF77"/>
<comment type="similarity">
    <text evidence="9">Belongs to the protein kinase superfamily.</text>
</comment>
<dbReference type="VEuPathDB" id="AmoebaDB:ACA1_135930"/>
<dbReference type="PROSITE" id="PS00107">
    <property type="entry name" value="PROTEIN_KINASE_ATP"/>
    <property type="match status" value="1"/>
</dbReference>
<comment type="catalytic activity">
    <reaction evidence="7">
        <text>L-seryl-[protein] + ATP = O-phospho-L-seryl-[protein] + ADP + H(+)</text>
        <dbReference type="Rhea" id="RHEA:17989"/>
        <dbReference type="Rhea" id="RHEA-COMP:9863"/>
        <dbReference type="Rhea" id="RHEA-COMP:11604"/>
        <dbReference type="ChEBI" id="CHEBI:15378"/>
        <dbReference type="ChEBI" id="CHEBI:29999"/>
        <dbReference type="ChEBI" id="CHEBI:30616"/>
        <dbReference type="ChEBI" id="CHEBI:83421"/>
        <dbReference type="ChEBI" id="CHEBI:456216"/>
        <dbReference type="EC" id="2.7.11.1"/>
    </reaction>
</comment>